<dbReference type="InterPro" id="IPR023365">
    <property type="entry name" value="Sortase_dom-sf"/>
</dbReference>
<dbReference type="InterPro" id="IPR042003">
    <property type="entry name" value="Sortase_E"/>
</dbReference>
<feature type="region of interest" description="Disordered" evidence="2">
    <location>
        <begin position="1"/>
        <end position="21"/>
    </location>
</feature>
<keyword evidence="3" id="KW-0812">Transmembrane</keyword>
<dbReference type="InterPro" id="IPR053465">
    <property type="entry name" value="Sortase_Class_E"/>
</dbReference>
<keyword evidence="5" id="KW-1185">Reference proteome</keyword>
<dbReference type="SUPFAM" id="SSF63817">
    <property type="entry name" value="Sortase"/>
    <property type="match status" value="1"/>
</dbReference>
<evidence type="ECO:0000256" key="1">
    <source>
        <dbReference type="ARBA" id="ARBA00022801"/>
    </source>
</evidence>
<keyword evidence="3" id="KW-1133">Transmembrane helix</keyword>
<keyword evidence="3" id="KW-0472">Membrane</keyword>
<dbReference type="CDD" id="cd05830">
    <property type="entry name" value="Sortase_E"/>
    <property type="match status" value="1"/>
</dbReference>
<keyword evidence="1" id="KW-0378">Hydrolase</keyword>
<evidence type="ECO:0000313" key="4">
    <source>
        <dbReference type="EMBL" id="GAA3567042.1"/>
    </source>
</evidence>
<name>A0ABP6XIQ9_9ACTN</name>
<dbReference type="Pfam" id="PF04203">
    <property type="entry name" value="Sortase"/>
    <property type="match status" value="1"/>
</dbReference>
<accession>A0ABP6XIQ9</accession>
<dbReference type="InterPro" id="IPR005754">
    <property type="entry name" value="Sortase"/>
</dbReference>
<evidence type="ECO:0000256" key="2">
    <source>
        <dbReference type="SAM" id="MobiDB-lite"/>
    </source>
</evidence>
<evidence type="ECO:0008006" key="6">
    <source>
        <dbReference type="Google" id="ProtNLM"/>
    </source>
</evidence>
<sequence>MTTEAPERGTRDARARRARRRRPSALTTLGVALLVAGLACLGWVGYQYVGTNVVAERTFDQQTQGLREQWRSAPPPAPPAGDPGVATGRTAEVPGSAIALLRVPRFGDTYEVPVVAGTDLRDLSRGVGHYDETAAPGEVGNFAVAGHRVTHGEPFAKLLTLRKGDRVVVETRAAVFTYVMDTSPADLTVEETAGWVLDPVPDQPGADPTRALITLTTCQDLFHSPDRSVGFGHLESTRNK</sequence>
<comment type="caution">
    <text evidence="4">The sequence shown here is derived from an EMBL/GenBank/DDBJ whole genome shotgun (WGS) entry which is preliminary data.</text>
</comment>
<proteinExistence type="predicted"/>
<dbReference type="NCBIfam" id="TIGR01076">
    <property type="entry name" value="sortase_fam"/>
    <property type="match status" value="1"/>
</dbReference>
<reference evidence="5" key="1">
    <citation type="journal article" date="2019" name="Int. J. Syst. Evol. Microbiol.">
        <title>The Global Catalogue of Microorganisms (GCM) 10K type strain sequencing project: providing services to taxonomists for standard genome sequencing and annotation.</title>
        <authorList>
            <consortium name="The Broad Institute Genomics Platform"/>
            <consortium name="The Broad Institute Genome Sequencing Center for Infectious Disease"/>
            <person name="Wu L."/>
            <person name="Ma J."/>
        </authorList>
    </citation>
    <scope>NUCLEOTIDE SEQUENCE [LARGE SCALE GENOMIC DNA]</scope>
    <source>
        <strain evidence="5">JCM 16540</strain>
    </source>
</reference>
<dbReference type="NCBIfam" id="NF033747">
    <property type="entry name" value="class_E_sortase"/>
    <property type="match status" value="1"/>
</dbReference>
<feature type="compositionally biased region" description="Basic and acidic residues" evidence="2">
    <location>
        <begin position="1"/>
        <end position="15"/>
    </location>
</feature>
<dbReference type="Proteomes" id="UP001500767">
    <property type="component" value="Unassembled WGS sequence"/>
</dbReference>
<gene>
    <name evidence="4" type="ORF">GCM10022197_23910</name>
</gene>
<evidence type="ECO:0000313" key="5">
    <source>
        <dbReference type="Proteomes" id="UP001500767"/>
    </source>
</evidence>
<protein>
    <recommendedName>
        <fullName evidence="6">Sortase A</fullName>
    </recommendedName>
</protein>
<feature type="transmembrane region" description="Helical" evidence="3">
    <location>
        <begin position="24"/>
        <end position="46"/>
    </location>
</feature>
<dbReference type="Gene3D" id="2.40.260.10">
    <property type="entry name" value="Sortase"/>
    <property type="match status" value="1"/>
</dbReference>
<feature type="region of interest" description="Disordered" evidence="2">
    <location>
        <begin position="64"/>
        <end position="87"/>
    </location>
</feature>
<organism evidence="4 5">
    <name type="scientific">Microlunatus spumicola</name>
    <dbReference type="NCBI Taxonomy" id="81499"/>
    <lineage>
        <taxon>Bacteria</taxon>
        <taxon>Bacillati</taxon>
        <taxon>Actinomycetota</taxon>
        <taxon>Actinomycetes</taxon>
        <taxon>Propionibacteriales</taxon>
        <taxon>Propionibacteriaceae</taxon>
        <taxon>Microlunatus</taxon>
    </lineage>
</organism>
<dbReference type="RefSeq" id="WP_204910477.1">
    <property type="nucleotide sequence ID" value="NZ_BAAAYR010000002.1"/>
</dbReference>
<dbReference type="EMBL" id="BAAAYR010000002">
    <property type="protein sequence ID" value="GAA3567042.1"/>
    <property type="molecule type" value="Genomic_DNA"/>
</dbReference>
<evidence type="ECO:0000256" key="3">
    <source>
        <dbReference type="SAM" id="Phobius"/>
    </source>
</evidence>